<evidence type="ECO:0008006" key="3">
    <source>
        <dbReference type="Google" id="ProtNLM"/>
    </source>
</evidence>
<keyword evidence="2" id="KW-1185">Reference proteome</keyword>
<dbReference type="EMBL" id="CH476738">
    <property type="protein sequence ID" value="EIE84642.1"/>
    <property type="molecule type" value="Genomic_DNA"/>
</dbReference>
<dbReference type="Proteomes" id="UP000009138">
    <property type="component" value="Unassembled WGS sequence"/>
</dbReference>
<name>I1C862_RHIO9</name>
<dbReference type="InParanoid" id="I1C862"/>
<gene>
    <name evidence="1" type="ORF">RO3G_09352</name>
</gene>
<organism evidence="1 2">
    <name type="scientific">Rhizopus delemar (strain RA 99-880 / ATCC MYA-4621 / FGSC 9543 / NRRL 43880)</name>
    <name type="common">Mucormycosis agent</name>
    <name type="synonym">Rhizopus arrhizus var. delemar</name>
    <dbReference type="NCBI Taxonomy" id="246409"/>
    <lineage>
        <taxon>Eukaryota</taxon>
        <taxon>Fungi</taxon>
        <taxon>Fungi incertae sedis</taxon>
        <taxon>Mucoromycota</taxon>
        <taxon>Mucoromycotina</taxon>
        <taxon>Mucoromycetes</taxon>
        <taxon>Mucorales</taxon>
        <taxon>Mucorineae</taxon>
        <taxon>Rhizopodaceae</taxon>
        <taxon>Rhizopus</taxon>
    </lineage>
</organism>
<reference evidence="1 2" key="1">
    <citation type="journal article" date="2009" name="PLoS Genet.">
        <title>Genomic analysis of the basal lineage fungus Rhizopus oryzae reveals a whole-genome duplication.</title>
        <authorList>
            <person name="Ma L.-J."/>
            <person name="Ibrahim A.S."/>
            <person name="Skory C."/>
            <person name="Grabherr M.G."/>
            <person name="Burger G."/>
            <person name="Butler M."/>
            <person name="Elias M."/>
            <person name="Idnurm A."/>
            <person name="Lang B.F."/>
            <person name="Sone T."/>
            <person name="Abe A."/>
            <person name="Calvo S.E."/>
            <person name="Corrochano L.M."/>
            <person name="Engels R."/>
            <person name="Fu J."/>
            <person name="Hansberg W."/>
            <person name="Kim J.-M."/>
            <person name="Kodira C.D."/>
            <person name="Koehrsen M.J."/>
            <person name="Liu B."/>
            <person name="Miranda-Saavedra D."/>
            <person name="O'Leary S."/>
            <person name="Ortiz-Castellanos L."/>
            <person name="Poulter R."/>
            <person name="Rodriguez-Romero J."/>
            <person name="Ruiz-Herrera J."/>
            <person name="Shen Y.-Q."/>
            <person name="Zeng Q."/>
            <person name="Galagan J."/>
            <person name="Birren B.W."/>
            <person name="Cuomo C.A."/>
            <person name="Wickes B.L."/>
        </authorList>
    </citation>
    <scope>NUCLEOTIDE SEQUENCE [LARGE SCALE GENOMIC DNA]</scope>
    <source>
        <strain evidence="2">RA 99-880 / ATCC MYA-4621 / FGSC 9543 / NRRL 43880</strain>
    </source>
</reference>
<proteinExistence type="predicted"/>
<evidence type="ECO:0000313" key="1">
    <source>
        <dbReference type="EMBL" id="EIE84642.1"/>
    </source>
</evidence>
<accession>I1C862</accession>
<dbReference type="OrthoDB" id="2288356at2759"/>
<evidence type="ECO:0000313" key="2">
    <source>
        <dbReference type="Proteomes" id="UP000009138"/>
    </source>
</evidence>
<dbReference type="RefSeq" id="XP_067520038.1">
    <property type="nucleotide sequence ID" value="XM_067663937.1"/>
</dbReference>
<dbReference type="GeneID" id="93616318"/>
<dbReference type="AlphaFoldDB" id="I1C862"/>
<sequence>MEENQRPILFAARGQSQIVFEHEFDPQIFAPQLIKEIGRQFFRVERYPFFGSNRTRKPCHDVGKEPVAKAGLYILIISSFKEEELKKLEDFTCVRWINEGFRVKETESSSLGLHKTILRTKANDDNGRLIQKKSKKIGCNATIMVTCRISDPSIVEFKRKNDHNHIPRPYSDLEHVSTSDTFAR</sequence>
<dbReference type="VEuPathDB" id="FungiDB:RO3G_09352"/>
<protein>
    <recommendedName>
        <fullName evidence="3">FAR1 domain-containing protein</fullName>
    </recommendedName>
</protein>